<evidence type="ECO:0000313" key="5">
    <source>
        <dbReference type="Proteomes" id="UP000050502"/>
    </source>
</evidence>
<reference evidence="4" key="3">
    <citation type="submission" date="2015-08" db="EMBL/GenBank/DDBJ databases">
        <title>Draft Genome Sequence of a Heterotrophic Facultative Anaerobic Bacterium Ardenticatena maritima Strain 110S.</title>
        <authorList>
            <person name="Kawaichi S."/>
            <person name="Yoshida T."/>
            <person name="Sako Y."/>
            <person name="Nakamura R."/>
        </authorList>
    </citation>
    <scope>NUCLEOTIDE SEQUENCE [LARGE SCALE GENOMIC DNA]</scope>
    <source>
        <strain evidence="4">110S</strain>
    </source>
</reference>
<keyword evidence="4" id="KW-1185">Reference proteome</keyword>
<reference evidence="2 4" key="1">
    <citation type="journal article" date="2015" name="Genome Announc.">
        <title>Draft Genome Sequence of a Heterotrophic Facultative Anaerobic Thermophilic Bacterium, Ardenticatena maritima Strain 110ST.</title>
        <authorList>
            <person name="Kawaichi S."/>
            <person name="Yoshida T."/>
            <person name="Sako Y."/>
            <person name="Nakamura R."/>
        </authorList>
    </citation>
    <scope>NUCLEOTIDE SEQUENCE [LARGE SCALE GENOMIC DNA]</scope>
    <source>
        <strain evidence="2 4">110S</strain>
    </source>
</reference>
<organism evidence="2 4">
    <name type="scientific">Ardenticatena maritima</name>
    <dbReference type="NCBI Taxonomy" id="872965"/>
    <lineage>
        <taxon>Bacteria</taxon>
        <taxon>Bacillati</taxon>
        <taxon>Chloroflexota</taxon>
        <taxon>Ardenticatenia</taxon>
        <taxon>Ardenticatenales</taxon>
        <taxon>Ardenticatenaceae</taxon>
        <taxon>Ardenticatena</taxon>
    </lineage>
</organism>
<evidence type="ECO:0000256" key="1">
    <source>
        <dbReference type="SAM" id="Phobius"/>
    </source>
</evidence>
<comment type="caution">
    <text evidence="2">The sequence shown here is derived from an EMBL/GenBank/DDBJ whole genome shotgun (WGS) entry which is preliminary data.</text>
</comment>
<dbReference type="InParanoid" id="A0A0M8K508"/>
<sequence>MNALNRFLAVLALLSFIICALAMALGVWALQIGPVADFVRQWVSDFILLLAQLPTSQRATVSGFFLLLGLVAFVLLVLDLRPAPSKEVLLPVRSSEGGETVVSASAVTRRLKFAIDQLDDVVDVDAVLKPKGDGVEAYLIVRTRPNIDVPMKDAEIKQVARQVLEEQVGVKVKKLVVNIDHSPFEEEA</sequence>
<keyword evidence="1" id="KW-1133">Transmembrane helix</keyword>
<dbReference type="Proteomes" id="UP000050502">
    <property type="component" value="Unassembled WGS sequence"/>
</dbReference>
<dbReference type="STRING" id="872965.SE16_10625"/>
<evidence type="ECO:0000313" key="3">
    <source>
        <dbReference type="EMBL" id="KPL87966.1"/>
    </source>
</evidence>
<proteinExistence type="predicted"/>
<dbReference type="EMBL" id="LGKN01000005">
    <property type="protein sequence ID" value="KPL87966.1"/>
    <property type="molecule type" value="Genomic_DNA"/>
</dbReference>
<evidence type="ECO:0000313" key="4">
    <source>
        <dbReference type="Proteomes" id="UP000037784"/>
    </source>
</evidence>
<keyword evidence="1" id="KW-0812">Transmembrane</keyword>
<reference evidence="3 5" key="2">
    <citation type="submission" date="2015-07" db="EMBL/GenBank/DDBJ databases">
        <title>Whole genome sequence of Ardenticatena maritima DSM 23922.</title>
        <authorList>
            <person name="Hemp J."/>
            <person name="Ward L.M."/>
            <person name="Pace L.A."/>
            <person name="Fischer W.W."/>
        </authorList>
    </citation>
    <scope>NUCLEOTIDE SEQUENCE [LARGE SCALE GENOMIC DNA]</scope>
    <source>
        <strain evidence="3 5">110S</strain>
    </source>
</reference>
<accession>A0A0M8K508</accession>
<dbReference type="AlphaFoldDB" id="A0A0M8K508"/>
<dbReference type="RefSeq" id="WP_054491685.1">
    <property type="nucleotide sequence ID" value="NZ_BBZA01000010.1"/>
</dbReference>
<evidence type="ECO:0000313" key="2">
    <source>
        <dbReference type="EMBL" id="GAP61735.1"/>
    </source>
</evidence>
<dbReference type="EMBL" id="BBZA01000010">
    <property type="protein sequence ID" value="GAP61735.1"/>
    <property type="molecule type" value="Genomic_DNA"/>
</dbReference>
<keyword evidence="1" id="KW-0472">Membrane</keyword>
<gene>
    <name evidence="2" type="ORF">ARMA_0158</name>
    <name evidence="3" type="ORF">SE16_10625</name>
</gene>
<evidence type="ECO:0008006" key="6">
    <source>
        <dbReference type="Google" id="ProtNLM"/>
    </source>
</evidence>
<feature type="transmembrane region" description="Helical" evidence="1">
    <location>
        <begin position="59"/>
        <end position="78"/>
    </location>
</feature>
<protein>
    <recommendedName>
        <fullName evidence="6">Alkaline shock response membrane anchor protein AmaP</fullName>
    </recommendedName>
</protein>
<dbReference type="Proteomes" id="UP000037784">
    <property type="component" value="Unassembled WGS sequence"/>
</dbReference>
<name>A0A0M8K508_9CHLR</name>